<keyword evidence="4" id="KW-1185">Reference proteome</keyword>
<dbReference type="NCBIfam" id="TIGR04183">
    <property type="entry name" value="Por_Secre_tail"/>
    <property type="match status" value="1"/>
</dbReference>
<organism evidence="3 4">
    <name type="scientific">Flavobacterium panici</name>
    <dbReference type="NCBI Taxonomy" id="2654843"/>
    <lineage>
        <taxon>Bacteria</taxon>
        <taxon>Pseudomonadati</taxon>
        <taxon>Bacteroidota</taxon>
        <taxon>Flavobacteriia</taxon>
        <taxon>Flavobacteriales</taxon>
        <taxon>Flavobacteriaceae</taxon>
        <taxon>Flavobacterium</taxon>
    </lineage>
</organism>
<feature type="domain" description="Secretion system C-terminal sorting" evidence="2">
    <location>
        <begin position="83"/>
        <end position="150"/>
    </location>
</feature>
<evidence type="ECO:0000259" key="2">
    <source>
        <dbReference type="Pfam" id="PF18962"/>
    </source>
</evidence>
<dbReference type="InterPro" id="IPR026444">
    <property type="entry name" value="Secre_tail"/>
</dbReference>
<dbReference type="Proteomes" id="UP000533639">
    <property type="component" value="Unassembled WGS sequence"/>
</dbReference>
<keyword evidence="1" id="KW-0732">Signal</keyword>
<protein>
    <submittedName>
        <fullName evidence="3">T9SS type A sorting domain-containing protein</fullName>
    </submittedName>
</protein>
<name>A0A9N8IZ67_9FLAO</name>
<dbReference type="AlphaFoldDB" id="A0A9N8IZ67"/>
<accession>A0A9N8IZ67</accession>
<sequence>MFVGNILNLLFMRLSLLFILFYFCFSTNAQTKLTFSYDGAGNQINRSLCINCLSKSVQQVKEIEAVVENDLEKFFPEDVISYYPNPVKEQLYLQWQLAQDNYVTSVHVYSITGQVLQTYQANSSLNNLNIPFQHYPTGIYLVLLSYKDGGEKSIKIIKQ</sequence>
<proteinExistence type="predicted"/>
<gene>
    <name evidence="3" type="ORF">FLAPXU55_00153</name>
</gene>
<evidence type="ECO:0000313" key="3">
    <source>
        <dbReference type="EMBL" id="CAC9972477.1"/>
    </source>
</evidence>
<dbReference type="EMBL" id="CAIJDE010000017">
    <property type="protein sequence ID" value="CAC9972477.1"/>
    <property type="molecule type" value="Genomic_DNA"/>
</dbReference>
<dbReference type="Pfam" id="PF18962">
    <property type="entry name" value="Por_Secre_tail"/>
    <property type="match status" value="1"/>
</dbReference>
<evidence type="ECO:0000313" key="4">
    <source>
        <dbReference type="Proteomes" id="UP000533639"/>
    </source>
</evidence>
<comment type="caution">
    <text evidence="3">The sequence shown here is derived from an EMBL/GenBank/DDBJ whole genome shotgun (WGS) entry which is preliminary data.</text>
</comment>
<evidence type="ECO:0000256" key="1">
    <source>
        <dbReference type="ARBA" id="ARBA00022729"/>
    </source>
</evidence>
<reference evidence="3 4" key="1">
    <citation type="submission" date="2020-06" db="EMBL/GenBank/DDBJ databases">
        <authorList>
            <person name="Criscuolo A."/>
        </authorList>
    </citation>
    <scope>NUCLEOTIDE SEQUENCE [LARGE SCALE GENOMIC DNA]</scope>
    <source>
        <strain evidence="3">PXU-55</strain>
    </source>
</reference>